<comment type="caution">
    <text evidence="4">The sequence shown here is derived from an EMBL/GenBank/DDBJ whole genome shotgun (WGS) entry which is preliminary data.</text>
</comment>
<dbReference type="Pfam" id="PF01798">
    <property type="entry name" value="Nop"/>
    <property type="match status" value="1"/>
</dbReference>
<dbReference type="FunFam" id="1.10.246.90:FF:000007">
    <property type="entry name" value="Pre mRNA splicing protein"/>
    <property type="match status" value="1"/>
</dbReference>
<dbReference type="Gene3D" id="3.30.420.220">
    <property type="match status" value="1"/>
</dbReference>
<reference evidence="4" key="1">
    <citation type="journal article" date="2020" name="mSystems">
        <title>Genome- and Community-Level Interaction Insights into Carbon Utilization and Element Cycling Functions of Hydrothermarchaeota in Hydrothermal Sediment.</title>
        <authorList>
            <person name="Zhou Z."/>
            <person name="Liu Y."/>
            <person name="Xu W."/>
            <person name="Pan J."/>
            <person name="Luo Z.H."/>
            <person name="Li M."/>
        </authorList>
    </citation>
    <scope>NUCLEOTIDE SEQUENCE</scope>
    <source>
        <strain evidence="4">SpSt-649</strain>
    </source>
</reference>
<dbReference type="NCBIfam" id="NF011121">
    <property type="entry name" value="PRK14552.1"/>
    <property type="match status" value="1"/>
</dbReference>
<dbReference type="GO" id="GO:0031428">
    <property type="term" value="C:box C/D methylation guide snoRNP complex"/>
    <property type="evidence" value="ECO:0007669"/>
    <property type="project" value="InterPro"/>
</dbReference>
<dbReference type="InterPro" id="IPR002687">
    <property type="entry name" value="Nop_dom"/>
</dbReference>
<dbReference type="SMART" id="SM00931">
    <property type="entry name" value="NOSIC"/>
    <property type="match status" value="1"/>
</dbReference>
<gene>
    <name evidence="4" type="ORF">ENU21_00710</name>
</gene>
<dbReference type="InterPro" id="IPR048896">
    <property type="entry name" value="Nop5_56-rel_N"/>
</dbReference>
<dbReference type="InterPro" id="IPR036070">
    <property type="entry name" value="Nop_dom_sf"/>
</dbReference>
<dbReference type="InterPro" id="IPR047099">
    <property type="entry name" value="Nop5_N_sf"/>
</dbReference>
<organism evidence="4">
    <name type="scientific">Thermofilum pendens</name>
    <dbReference type="NCBI Taxonomy" id="2269"/>
    <lineage>
        <taxon>Archaea</taxon>
        <taxon>Thermoproteota</taxon>
        <taxon>Thermoprotei</taxon>
        <taxon>Thermofilales</taxon>
        <taxon>Thermofilaceae</taxon>
        <taxon>Thermofilum</taxon>
    </lineage>
</organism>
<accession>A0A7C4GZY7</accession>
<feature type="region of interest" description="Disordered" evidence="2">
    <location>
        <begin position="378"/>
        <end position="405"/>
    </location>
</feature>
<dbReference type="Gene3D" id="1.10.246.90">
    <property type="entry name" value="Nop domain"/>
    <property type="match status" value="1"/>
</dbReference>
<dbReference type="PANTHER" id="PTHR10894:SF0">
    <property type="entry name" value="NUCLEOLAR PROTEIN 56"/>
    <property type="match status" value="1"/>
</dbReference>
<protein>
    <submittedName>
        <fullName evidence="4">C/D box methylation guide ribonucleoprotein complex aNOP56 subunit</fullName>
    </submittedName>
</protein>
<dbReference type="InterPro" id="IPR012976">
    <property type="entry name" value="NOSIC"/>
</dbReference>
<dbReference type="PROSITE" id="PS51358">
    <property type="entry name" value="NOP"/>
    <property type="match status" value="1"/>
</dbReference>
<name>A0A7C4GZY7_THEPE</name>
<evidence type="ECO:0000256" key="1">
    <source>
        <dbReference type="ARBA" id="ARBA00009211"/>
    </source>
</evidence>
<dbReference type="InterPro" id="IPR045056">
    <property type="entry name" value="Nop56/Nop58"/>
</dbReference>
<evidence type="ECO:0000259" key="3">
    <source>
        <dbReference type="PROSITE" id="PS51358"/>
    </source>
</evidence>
<dbReference type="GO" id="GO:0030515">
    <property type="term" value="F:snoRNA binding"/>
    <property type="evidence" value="ECO:0007669"/>
    <property type="project" value="InterPro"/>
</dbReference>
<dbReference type="AlphaFoldDB" id="A0A7C4GZY7"/>
<proteinExistence type="inferred from homology"/>
<keyword evidence="4" id="KW-0687">Ribonucleoprotein</keyword>
<feature type="domain" description="Nop" evidence="3">
    <location>
        <begin position="265"/>
        <end position="380"/>
    </location>
</feature>
<evidence type="ECO:0000256" key="2">
    <source>
        <dbReference type="SAM" id="MobiDB-lite"/>
    </source>
</evidence>
<dbReference type="Gene3D" id="1.10.287.4070">
    <property type="match status" value="1"/>
</dbReference>
<dbReference type="EMBL" id="DTBQ01000021">
    <property type="protein sequence ID" value="HGM46259.1"/>
    <property type="molecule type" value="Genomic_DNA"/>
</dbReference>
<dbReference type="SUPFAM" id="SSF89124">
    <property type="entry name" value="Nop domain"/>
    <property type="match status" value="1"/>
</dbReference>
<dbReference type="PANTHER" id="PTHR10894">
    <property type="entry name" value="NUCLEOLAR PROTEIN 5 NUCLEOLAR PROTEIN NOP5 NOP58"/>
    <property type="match status" value="1"/>
</dbReference>
<comment type="similarity">
    <text evidence="1">Belongs to the NOP5/NOP56 family.</text>
</comment>
<dbReference type="InterPro" id="IPR042239">
    <property type="entry name" value="Nop_C"/>
</dbReference>
<evidence type="ECO:0000313" key="4">
    <source>
        <dbReference type="EMBL" id="HGM46259.1"/>
    </source>
</evidence>
<dbReference type="Pfam" id="PF21572">
    <property type="entry name" value="Nop5_56-rel_N_Arc"/>
    <property type="match status" value="1"/>
</dbReference>
<sequence>MSRYYLVPTAFGVILTDERGEVVASTISASSAEKGKAVEYMKKIEAGELAEEDFRLLSEKLSEGDSLVVEDEDLARFLAKTLKVNVSTAPGSGVFKEIRRRMSEIVAKLAGIEVEQYYDRLREASIEVTRSKVKEVAEKRDLFIAQAIRALDDVNKTINLFASRVREWYGLHFPELDELVEDHEDYLKIVSRIGDRRNITPEALRKLGFEDELARKIISAASTGMGADLTDFDLNAIRLVSDVGLQLYSIRRDLEKYIDEAMYEVAPNVRGLVGPLLGARLIALAGGLSKLATLPASTIQVLGAEKALFRALRYGAKPPKHGVIFQHSLIHKSPKWQRGKIARALAAKLAIAARIDAFTGEYRADELREDLEKRVEEIRALYPTPPPKKARAEEKEKMRRRGKRR</sequence>